<evidence type="ECO:0000256" key="17">
    <source>
        <dbReference type="ARBA" id="ARBA00023221"/>
    </source>
</evidence>
<keyword evidence="4 23" id="KW-0444">Lipid biosynthesis</keyword>
<keyword evidence="11 23" id="KW-1133">Transmembrane helix</keyword>
<feature type="transmembrane region" description="Helical" evidence="23">
    <location>
        <begin position="338"/>
        <end position="357"/>
    </location>
</feature>
<proteinExistence type="inferred from homology"/>
<keyword evidence="17 23" id="KW-0753">Steroid metabolism</keyword>
<evidence type="ECO:0000313" key="25">
    <source>
        <dbReference type="Proteomes" id="UP000184330"/>
    </source>
</evidence>
<organism evidence="24 25">
    <name type="scientific">Phialocephala subalpina</name>
    <dbReference type="NCBI Taxonomy" id="576137"/>
    <lineage>
        <taxon>Eukaryota</taxon>
        <taxon>Fungi</taxon>
        <taxon>Dikarya</taxon>
        <taxon>Ascomycota</taxon>
        <taxon>Pezizomycotina</taxon>
        <taxon>Leotiomycetes</taxon>
        <taxon>Helotiales</taxon>
        <taxon>Mollisiaceae</taxon>
        <taxon>Phialocephala</taxon>
        <taxon>Phialocephala fortinii species complex</taxon>
    </lineage>
</organism>
<feature type="transmembrane region" description="Helical" evidence="23">
    <location>
        <begin position="433"/>
        <end position="451"/>
    </location>
</feature>
<keyword evidence="8" id="KW-0256">Endoplasmic reticulum</keyword>
<protein>
    <recommendedName>
        <fullName evidence="19">7-dehydrocholesterol reductase</fullName>
        <ecNumber evidence="18">1.3.1.21</ecNumber>
    </recommendedName>
    <alternativeName>
        <fullName evidence="20">Sterol Delta(7)-reductase</fullName>
    </alternativeName>
</protein>
<evidence type="ECO:0000256" key="7">
    <source>
        <dbReference type="ARBA" id="ARBA00022778"/>
    </source>
</evidence>
<evidence type="ECO:0000256" key="23">
    <source>
        <dbReference type="RuleBase" id="RU369120"/>
    </source>
</evidence>
<keyword evidence="5" id="KW-0153">Cholesterol metabolism</keyword>
<gene>
    <name evidence="24" type="ORF">PAC_13973</name>
</gene>
<dbReference type="InterPro" id="IPR001171">
    <property type="entry name" value="ERG24_DHCR-like"/>
</dbReference>
<comment type="catalytic activity">
    <reaction evidence="22">
        <text>7-dehydrodesmosterol + NADPH + H(+) = desmosterol + NADP(+)</text>
        <dbReference type="Rhea" id="RHEA:46740"/>
        <dbReference type="ChEBI" id="CHEBI:15378"/>
        <dbReference type="ChEBI" id="CHEBI:17737"/>
        <dbReference type="ChEBI" id="CHEBI:27910"/>
        <dbReference type="ChEBI" id="CHEBI:57783"/>
        <dbReference type="ChEBI" id="CHEBI:58349"/>
    </reaction>
    <physiologicalReaction direction="left-to-right" evidence="22">
        <dbReference type="Rhea" id="RHEA:46741"/>
    </physiologicalReaction>
</comment>
<name>A0A1L7XGI7_9HELO</name>
<evidence type="ECO:0000256" key="15">
    <source>
        <dbReference type="ARBA" id="ARBA00023136"/>
    </source>
</evidence>
<dbReference type="PROSITE" id="PS01017">
    <property type="entry name" value="STEROL_REDUCT_1"/>
    <property type="match status" value="1"/>
</dbReference>
<evidence type="ECO:0000256" key="13">
    <source>
        <dbReference type="ARBA" id="ARBA00023011"/>
    </source>
</evidence>
<evidence type="ECO:0000256" key="4">
    <source>
        <dbReference type="ARBA" id="ARBA00022516"/>
    </source>
</evidence>
<comment type="pathway">
    <text evidence="2">Steroid biosynthesis; cholesterol biosynthesis.</text>
</comment>
<dbReference type="InterPro" id="IPR018083">
    <property type="entry name" value="Sterol_reductase_CS"/>
</dbReference>
<dbReference type="PANTHER" id="PTHR21257:SF38">
    <property type="entry name" value="7-DEHYDROCHOLESTEROL REDUCTASE"/>
    <property type="match status" value="1"/>
</dbReference>
<evidence type="ECO:0000256" key="21">
    <source>
        <dbReference type="ARBA" id="ARBA00047795"/>
    </source>
</evidence>
<evidence type="ECO:0000313" key="24">
    <source>
        <dbReference type="EMBL" id="CZR64076.1"/>
    </source>
</evidence>
<sequence length="481" mass="54544">MESIILQSPSTLHADIDTVQSPESTRVSANKPRLASFSATRDSSISWGRRHHHGSWLHALGCASIMLLCPCLVIFIWISLASFDGSMKAALDVMLQHGPVSFYSTYAPKPDRTVALGYSLWILFQGALYRFLPSKLSTGQLTPAGNLLKYRTNGLLAWTVTHSLFGAAALSGIIHPAILARHWESLLISANVFGFLLSGFVYLKAHLSPTHEGDRKFSGSILYDMYMGIELNPRFGQLFDFKLFTNGRPGIIAWTLIDFSFIAYQYQLHGYVTYSILVSTALHTLYVVDFFINEDWYLRTIDICHDHFGFYLAWGSVVWLPSIYTLQTQYLARNPVALSSFQAVAILSIGISGYIIFRCVNHQKDLIRRTKGDCNLWGSPARVVRVIYHTKDGLEHNSILLCSGWWGLARHVNYLGDLILSYSMCATCGMDNLLPWTYAVFMTILLIHRCWRDEERCSKKYGKGWEEYCRRVKWVIIPGIY</sequence>
<evidence type="ECO:0000256" key="20">
    <source>
        <dbReference type="ARBA" id="ARBA00042688"/>
    </source>
</evidence>
<evidence type="ECO:0000256" key="8">
    <source>
        <dbReference type="ARBA" id="ARBA00022824"/>
    </source>
</evidence>
<dbReference type="GO" id="GO:0047598">
    <property type="term" value="F:7-dehydrocholesterol reductase activity"/>
    <property type="evidence" value="ECO:0007669"/>
    <property type="project" value="UniProtKB-EC"/>
</dbReference>
<evidence type="ECO:0000256" key="18">
    <source>
        <dbReference type="ARBA" id="ARBA00038851"/>
    </source>
</evidence>
<dbReference type="FunFam" id="1.20.120.1630:FF:000004">
    <property type="entry name" value="7-dehydrocholesterol reductase"/>
    <property type="match status" value="1"/>
</dbReference>
<keyword evidence="15 23" id="KW-0472">Membrane</keyword>
<accession>A0A1L7XGI7</accession>
<feature type="transmembrane region" description="Helical" evidence="23">
    <location>
        <begin position="186"/>
        <end position="205"/>
    </location>
</feature>
<evidence type="ECO:0000256" key="6">
    <source>
        <dbReference type="ARBA" id="ARBA00022692"/>
    </source>
</evidence>
<keyword evidence="6 23" id="KW-0812">Transmembrane</keyword>
<dbReference type="PANTHER" id="PTHR21257">
    <property type="entry name" value="DELTA(14)-STEROL REDUCTASE"/>
    <property type="match status" value="1"/>
</dbReference>
<keyword evidence="16 23" id="KW-1207">Sterol metabolism</keyword>
<keyword evidence="14 23" id="KW-0443">Lipid metabolism</keyword>
<dbReference type="PROSITE" id="PS01018">
    <property type="entry name" value="STEROL_REDUCT_2"/>
    <property type="match status" value="1"/>
</dbReference>
<evidence type="ECO:0000256" key="16">
    <source>
        <dbReference type="ARBA" id="ARBA00023166"/>
    </source>
</evidence>
<dbReference type="EMBL" id="FJOG01000025">
    <property type="protein sequence ID" value="CZR64076.1"/>
    <property type="molecule type" value="Genomic_DNA"/>
</dbReference>
<feature type="transmembrane region" description="Helical" evidence="23">
    <location>
        <begin position="56"/>
        <end position="78"/>
    </location>
</feature>
<dbReference type="STRING" id="576137.A0A1L7XGI7"/>
<evidence type="ECO:0000256" key="9">
    <source>
        <dbReference type="ARBA" id="ARBA00022857"/>
    </source>
</evidence>
<comment type="catalytic activity">
    <reaction evidence="21">
        <text>cholesterol + NADP(+) = 7-dehydrocholesterol + NADPH + H(+)</text>
        <dbReference type="Rhea" id="RHEA:23984"/>
        <dbReference type="ChEBI" id="CHEBI:15378"/>
        <dbReference type="ChEBI" id="CHEBI:16113"/>
        <dbReference type="ChEBI" id="CHEBI:17759"/>
        <dbReference type="ChEBI" id="CHEBI:57783"/>
        <dbReference type="ChEBI" id="CHEBI:58349"/>
        <dbReference type="EC" id="1.3.1.21"/>
    </reaction>
    <physiologicalReaction direction="right-to-left" evidence="21">
        <dbReference type="Rhea" id="RHEA:23986"/>
    </physiologicalReaction>
</comment>
<feature type="transmembrane region" description="Helical" evidence="23">
    <location>
        <begin position="115"/>
        <end position="132"/>
    </location>
</feature>
<evidence type="ECO:0000256" key="5">
    <source>
        <dbReference type="ARBA" id="ARBA00022548"/>
    </source>
</evidence>
<keyword evidence="7" id="KW-0152">Cholesterol biosynthesis</keyword>
<evidence type="ECO:0000256" key="14">
    <source>
        <dbReference type="ARBA" id="ARBA00023098"/>
    </source>
</evidence>
<dbReference type="Proteomes" id="UP000184330">
    <property type="component" value="Unassembled WGS sequence"/>
</dbReference>
<dbReference type="GO" id="GO:0005789">
    <property type="term" value="C:endoplasmic reticulum membrane"/>
    <property type="evidence" value="ECO:0007669"/>
    <property type="project" value="UniProtKB-SubCell"/>
</dbReference>
<dbReference type="Pfam" id="PF01222">
    <property type="entry name" value="ERG4_ERG24"/>
    <property type="match status" value="1"/>
</dbReference>
<dbReference type="OrthoDB" id="5326588at2759"/>
<evidence type="ECO:0000256" key="11">
    <source>
        <dbReference type="ARBA" id="ARBA00022989"/>
    </source>
</evidence>
<evidence type="ECO:0000256" key="19">
    <source>
        <dbReference type="ARBA" id="ARBA00039984"/>
    </source>
</evidence>
<dbReference type="GO" id="GO:0016132">
    <property type="term" value="P:brassinosteroid biosynthetic process"/>
    <property type="evidence" value="ECO:0007669"/>
    <property type="project" value="TreeGrafter"/>
</dbReference>
<feature type="transmembrane region" description="Helical" evidence="23">
    <location>
        <begin position="153"/>
        <end position="174"/>
    </location>
</feature>
<evidence type="ECO:0000256" key="12">
    <source>
        <dbReference type="ARBA" id="ARBA00023002"/>
    </source>
</evidence>
<comment type="subcellular location">
    <subcellularLocation>
        <location evidence="1">Endoplasmic reticulum membrane</location>
        <topology evidence="1">Multi-pass membrane protein</topology>
    </subcellularLocation>
</comment>
<feature type="transmembrane region" description="Helical" evidence="23">
    <location>
        <begin position="308"/>
        <end position="326"/>
    </location>
</feature>
<feature type="transmembrane region" description="Helical" evidence="23">
    <location>
        <begin position="271"/>
        <end position="288"/>
    </location>
</feature>
<comment type="similarity">
    <text evidence="3 23">Belongs to the ERG4/ERG24 family.</text>
</comment>
<keyword evidence="25" id="KW-1185">Reference proteome</keyword>
<dbReference type="EC" id="1.3.1.21" evidence="18"/>
<keyword evidence="13 23" id="KW-0756">Sterol biosynthesis</keyword>
<evidence type="ECO:0000256" key="10">
    <source>
        <dbReference type="ARBA" id="ARBA00022955"/>
    </source>
</evidence>
<evidence type="ECO:0000256" key="1">
    <source>
        <dbReference type="ARBA" id="ARBA00004477"/>
    </source>
</evidence>
<dbReference type="GO" id="GO:0006695">
    <property type="term" value="P:cholesterol biosynthetic process"/>
    <property type="evidence" value="ECO:0007669"/>
    <property type="project" value="UniProtKB-KW"/>
</dbReference>
<keyword evidence="12 23" id="KW-0560">Oxidoreductase</keyword>
<evidence type="ECO:0000256" key="2">
    <source>
        <dbReference type="ARBA" id="ARBA00004770"/>
    </source>
</evidence>
<keyword evidence="9" id="KW-0521">NADP</keyword>
<reference evidence="24 25" key="1">
    <citation type="submission" date="2016-03" db="EMBL/GenBank/DDBJ databases">
        <authorList>
            <person name="Ploux O."/>
        </authorList>
    </citation>
    <scope>NUCLEOTIDE SEQUENCE [LARGE SCALE GENOMIC DNA]</scope>
    <source>
        <strain evidence="24 25">UAMH 11012</strain>
    </source>
</reference>
<dbReference type="AlphaFoldDB" id="A0A1L7XGI7"/>
<keyword evidence="10 23" id="KW-0752">Steroid biosynthesis</keyword>
<evidence type="ECO:0000256" key="22">
    <source>
        <dbReference type="ARBA" id="ARBA00047826"/>
    </source>
</evidence>
<evidence type="ECO:0000256" key="3">
    <source>
        <dbReference type="ARBA" id="ARBA00005402"/>
    </source>
</evidence>
<dbReference type="Gene3D" id="1.20.120.1630">
    <property type="match status" value="1"/>
</dbReference>